<dbReference type="Gene3D" id="3.30.70.1070">
    <property type="entry name" value="Sporulation related repeat"/>
    <property type="match status" value="1"/>
</dbReference>
<evidence type="ECO:0000259" key="2">
    <source>
        <dbReference type="PROSITE" id="PS51724"/>
    </source>
</evidence>
<dbReference type="PROSITE" id="PS51724">
    <property type="entry name" value="SPOR"/>
    <property type="match status" value="1"/>
</dbReference>
<protein>
    <recommendedName>
        <fullName evidence="2">SPOR domain-containing protein</fullName>
    </recommendedName>
</protein>
<reference evidence="3" key="1">
    <citation type="journal article" date="2005" name="Proc. Natl. Acad. Sci. U.S.A.">
        <title>The psychrophilic lifestyle as revealed by the genome sequence of Colwellia psychrerythraea 34H through genomic and proteomic analyses.</title>
        <authorList>
            <person name="Methe B.A."/>
            <person name="Nelson K.E."/>
            <person name="Deming J.W."/>
            <person name="Momen B."/>
            <person name="Melamud E."/>
            <person name="Zhang X."/>
            <person name="Moult J."/>
            <person name="Madupu R."/>
            <person name="Nelson W.C."/>
            <person name="Dodson R.J."/>
            <person name="Brinkac L.M."/>
            <person name="Daugherty S.C."/>
            <person name="Durkin A.S."/>
            <person name="DeBoy R.T."/>
            <person name="Kolonay J.F."/>
            <person name="Sullivan S.A."/>
            <person name="Zhou L."/>
            <person name="Davidsen T.M."/>
            <person name="Wu M."/>
            <person name="Huston A.L."/>
            <person name="Lewis M."/>
            <person name="Weaver B."/>
            <person name="Weidman J.F."/>
            <person name="Khouri H."/>
            <person name="Utterback T.R."/>
            <person name="Feldblyum T.V."/>
            <person name="Fraser C.M."/>
        </authorList>
    </citation>
    <scope>NUCLEOTIDE SEQUENCE [LARGE SCALE GENOMIC DNA]</scope>
    <source>
        <strain evidence="3">34H</strain>
    </source>
</reference>
<dbReference type="KEGG" id="cps:CPS_0474"/>
<keyword evidence="1" id="KW-0472">Membrane</keyword>
<dbReference type="EMBL" id="CP000083">
    <property type="protein sequence ID" value="AAZ28198.1"/>
    <property type="molecule type" value="Genomic_DNA"/>
</dbReference>
<dbReference type="RefSeq" id="WP_011041335.1">
    <property type="nucleotide sequence ID" value="NC_003910.7"/>
</dbReference>
<dbReference type="InterPro" id="IPR036680">
    <property type="entry name" value="SPOR-like_sf"/>
</dbReference>
<proteinExistence type="predicted"/>
<evidence type="ECO:0000313" key="4">
    <source>
        <dbReference type="Proteomes" id="UP000000547"/>
    </source>
</evidence>
<evidence type="ECO:0000256" key="1">
    <source>
        <dbReference type="SAM" id="Phobius"/>
    </source>
</evidence>
<name>Q489N2_COLP3</name>
<feature type="domain" description="SPOR" evidence="2">
    <location>
        <begin position="379"/>
        <end position="456"/>
    </location>
</feature>
<evidence type="ECO:0000313" key="3">
    <source>
        <dbReference type="EMBL" id="AAZ28198.1"/>
    </source>
</evidence>
<organism evidence="3 4">
    <name type="scientific">Colwellia psychrerythraea (strain 34H / ATCC BAA-681)</name>
    <name type="common">Vibrio psychroerythus</name>
    <dbReference type="NCBI Taxonomy" id="167879"/>
    <lineage>
        <taxon>Bacteria</taxon>
        <taxon>Pseudomonadati</taxon>
        <taxon>Pseudomonadota</taxon>
        <taxon>Gammaproteobacteria</taxon>
        <taxon>Alteromonadales</taxon>
        <taxon>Colwelliaceae</taxon>
        <taxon>Colwellia</taxon>
    </lineage>
</organism>
<feature type="transmembrane region" description="Helical" evidence="1">
    <location>
        <begin position="217"/>
        <end position="243"/>
    </location>
</feature>
<keyword evidence="1" id="KW-0812">Transmembrane</keyword>
<dbReference type="InterPro" id="IPR007730">
    <property type="entry name" value="SPOR-like_dom"/>
</dbReference>
<accession>Q489N2</accession>
<sequence length="469" mass="51822">MSASANSHSTYQTTHRLTESESTLADGSVAISVTARIDYNLRFAKQAVLVVGDNTEQYSQLASQFLVSLSNVNHSDTQDKHINVAFVAASSKLNDIQIRCRLIEQLFVNTLFDPEKSLAVSVLGFAKQHGESISIVIDHAHALSLQVKYELCQLVTLAKKSKLTINVVLFGLTEAAQQLAINKSLFKNKMAIIDAESGQVIGLDDKKMMITKSASPILLWQKISLVSAILLIGAALTWIYLLIAEDANNQAFNIKEQTVLESGTLQSLSSPNVNDISDNENTRQMQKKQKTALLEPSVHASESSDIVQATSEEINQALMTIQSVTPIKKIPAKAGDVLQALAIADNKIDAEVINIQSKETVNQNPAAEITNNYYQSKAKEYENGYVIQIAGFSDERLSDRFLSLYPEENLHSYQKQLNGKEFTVITTKAFPNKTEAKSIIQSLPIQLIERKPWVKPISSVINEINTFKR</sequence>
<dbReference type="AlphaFoldDB" id="Q489N2"/>
<gene>
    <name evidence="3" type="ordered locus">CPS_0474</name>
</gene>
<dbReference type="STRING" id="167879.CPS_0474"/>
<dbReference type="GO" id="GO:0042834">
    <property type="term" value="F:peptidoglycan binding"/>
    <property type="evidence" value="ECO:0007669"/>
    <property type="project" value="InterPro"/>
</dbReference>
<keyword evidence="1" id="KW-1133">Transmembrane helix</keyword>
<dbReference type="Proteomes" id="UP000000547">
    <property type="component" value="Chromosome"/>
</dbReference>
<dbReference type="HOGENOM" id="CLU_582298_0_0_6"/>